<dbReference type="AlphaFoldDB" id="A0A8S4RLJ4"/>
<sequence length="106" mass="11754">MFSRDQIRNKEICRLTRVSDIAQRVVILKWQRAGHKARRIDGHWGPRCGNGSPVLVSAASVDLQPGGQITSNESRASIGNKRPRIVVFGTLYNATTASEVDVNRLK</sequence>
<evidence type="ECO:0000313" key="1">
    <source>
        <dbReference type="EMBL" id="CAH2236887.1"/>
    </source>
</evidence>
<comment type="caution">
    <text evidence="1">The sequence shown here is derived from an EMBL/GenBank/DDBJ whole genome shotgun (WGS) entry which is preliminary data.</text>
</comment>
<name>A0A8S4RLJ4_9NEOP</name>
<dbReference type="Proteomes" id="UP000838756">
    <property type="component" value="Unassembled WGS sequence"/>
</dbReference>
<evidence type="ECO:0000313" key="2">
    <source>
        <dbReference type="Proteomes" id="UP000838756"/>
    </source>
</evidence>
<accession>A0A8S4RLJ4</accession>
<reference evidence="1" key="1">
    <citation type="submission" date="2022-03" db="EMBL/GenBank/DDBJ databases">
        <authorList>
            <person name="Lindestad O."/>
        </authorList>
    </citation>
    <scope>NUCLEOTIDE SEQUENCE</scope>
</reference>
<dbReference type="OrthoDB" id="7384832at2759"/>
<proteinExistence type="predicted"/>
<keyword evidence="2" id="KW-1185">Reference proteome</keyword>
<organism evidence="1 2">
    <name type="scientific">Pararge aegeria aegeria</name>
    <dbReference type="NCBI Taxonomy" id="348720"/>
    <lineage>
        <taxon>Eukaryota</taxon>
        <taxon>Metazoa</taxon>
        <taxon>Ecdysozoa</taxon>
        <taxon>Arthropoda</taxon>
        <taxon>Hexapoda</taxon>
        <taxon>Insecta</taxon>
        <taxon>Pterygota</taxon>
        <taxon>Neoptera</taxon>
        <taxon>Endopterygota</taxon>
        <taxon>Lepidoptera</taxon>
        <taxon>Glossata</taxon>
        <taxon>Ditrysia</taxon>
        <taxon>Papilionoidea</taxon>
        <taxon>Nymphalidae</taxon>
        <taxon>Satyrinae</taxon>
        <taxon>Satyrini</taxon>
        <taxon>Parargina</taxon>
        <taxon>Pararge</taxon>
    </lineage>
</organism>
<dbReference type="EMBL" id="CAKXAJ010025238">
    <property type="protein sequence ID" value="CAH2236887.1"/>
    <property type="molecule type" value="Genomic_DNA"/>
</dbReference>
<gene>
    <name evidence="1" type="primary">jg20296</name>
    <name evidence="1" type="ORF">PAEG_LOCUS14221</name>
</gene>
<protein>
    <submittedName>
        <fullName evidence="1">Jg20296 protein</fullName>
    </submittedName>
</protein>